<evidence type="ECO:0000259" key="2">
    <source>
        <dbReference type="Pfam" id="PF03976"/>
    </source>
</evidence>
<dbReference type="InterPro" id="IPR022488">
    <property type="entry name" value="PPK2-related"/>
</dbReference>
<feature type="region of interest" description="Disordered" evidence="1">
    <location>
        <begin position="1"/>
        <end position="36"/>
    </location>
</feature>
<dbReference type="Gene3D" id="3.40.50.300">
    <property type="entry name" value="P-loop containing nucleotide triphosphate hydrolases"/>
    <property type="match status" value="1"/>
</dbReference>
<feature type="domain" description="Polyphosphate kinase-2-related" evidence="2">
    <location>
        <begin position="132"/>
        <end position="330"/>
    </location>
</feature>
<evidence type="ECO:0000313" key="4">
    <source>
        <dbReference type="Proteomes" id="UP000633136"/>
    </source>
</evidence>
<dbReference type="AlphaFoldDB" id="A0A917APL6"/>
<name>A0A917APL6_9MICC</name>
<dbReference type="PANTHER" id="PTHR34383:SF3">
    <property type="entry name" value="POLYPHOSPHATE:AMP PHOSPHOTRANSFERASE"/>
    <property type="match status" value="1"/>
</dbReference>
<comment type="caution">
    <text evidence="3">The sequence shown here is derived from an EMBL/GenBank/DDBJ whole genome shotgun (WGS) entry which is preliminary data.</text>
</comment>
<accession>A0A917APL6</accession>
<dbReference type="SUPFAM" id="SSF52540">
    <property type="entry name" value="P-loop containing nucleoside triphosphate hydrolases"/>
    <property type="match status" value="1"/>
</dbReference>
<dbReference type="Pfam" id="PF03976">
    <property type="entry name" value="PPK2"/>
    <property type="match status" value="1"/>
</dbReference>
<reference evidence="3" key="2">
    <citation type="submission" date="2020-09" db="EMBL/GenBank/DDBJ databases">
        <authorList>
            <person name="Sun Q."/>
            <person name="Zhou Y."/>
        </authorList>
    </citation>
    <scope>NUCLEOTIDE SEQUENCE</scope>
    <source>
        <strain evidence="3">CGMCC 1.15388</strain>
    </source>
</reference>
<proteinExistence type="predicted"/>
<dbReference type="InterPro" id="IPR022300">
    <property type="entry name" value="PPK2-rel_1"/>
</dbReference>
<evidence type="ECO:0000256" key="1">
    <source>
        <dbReference type="SAM" id="MobiDB-lite"/>
    </source>
</evidence>
<dbReference type="GO" id="GO:0016776">
    <property type="term" value="F:phosphotransferase activity, phosphate group as acceptor"/>
    <property type="evidence" value="ECO:0007669"/>
    <property type="project" value="InterPro"/>
</dbReference>
<dbReference type="GO" id="GO:0006797">
    <property type="term" value="P:polyphosphate metabolic process"/>
    <property type="evidence" value="ECO:0007669"/>
    <property type="project" value="InterPro"/>
</dbReference>
<evidence type="ECO:0000313" key="3">
    <source>
        <dbReference type="EMBL" id="GGE63629.1"/>
    </source>
</evidence>
<organism evidence="3 4">
    <name type="scientific">Nesterenkonia cremea</name>
    <dbReference type="NCBI Taxonomy" id="1882340"/>
    <lineage>
        <taxon>Bacteria</taxon>
        <taxon>Bacillati</taxon>
        <taxon>Actinomycetota</taxon>
        <taxon>Actinomycetes</taxon>
        <taxon>Micrococcales</taxon>
        <taxon>Micrococcaceae</taxon>
        <taxon>Nesterenkonia</taxon>
    </lineage>
</organism>
<dbReference type="PANTHER" id="PTHR34383">
    <property type="entry name" value="POLYPHOSPHATE:AMP PHOSPHOTRANSFERASE-RELATED"/>
    <property type="match status" value="1"/>
</dbReference>
<reference evidence="3" key="1">
    <citation type="journal article" date="2014" name="Int. J. Syst. Evol. Microbiol.">
        <title>Complete genome sequence of Corynebacterium casei LMG S-19264T (=DSM 44701T), isolated from a smear-ripened cheese.</title>
        <authorList>
            <consortium name="US DOE Joint Genome Institute (JGI-PGF)"/>
            <person name="Walter F."/>
            <person name="Albersmeier A."/>
            <person name="Kalinowski J."/>
            <person name="Ruckert C."/>
        </authorList>
    </citation>
    <scope>NUCLEOTIDE SEQUENCE</scope>
    <source>
        <strain evidence="3">CGMCC 1.15388</strain>
    </source>
</reference>
<dbReference type="Proteomes" id="UP000633136">
    <property type="component" value="Unassembled WGS sequence"/>
</dbReference>
<dbReference type="NCBIfam" id="TIGR03709">
    <property type="entry name" value="PPK2_rel_1"/>
    <property type="match status" value="1"/>
</dbReference>
<protein>
    <recommendedName>
        <fullName evidence="2">Polyphosphate kinase-2-related domain-containing protein</fullName>
    </recommendedName>
</protein>
<dbReference type="RefSeq" id="WP_188683019.1">
    <property type="nucleotide sequence ID" value="NZ_BMIS01000003.1"/>
</dbReference>
<dbReference type="InterPro" id="IPR027417">
    <property type="entry name" value="P-loop_NTPase"/>
</dbReference>
<dbReference type="EMBL" id="BMIS01000003">
    <property type="protein sequence ID" value="GGE63629.1"/>
    <property type="molecule type" value="Genomic_DNA"/>
</dbReference>
<keyword evidence="4" id="KW-1185">Reference proteome</keyword>
<gene>
    <name evidence="3" type="ORF">GCM10011401_08410</name>
</gene>
<sequence>MSQEHSVPAPLDVTLTGVRGPKANKNNPFDADPRSLWRVSQYDQPLDLGEVPTRRRAGFEGKKADGQKILDQRAETLADLQELMWAHVQAAPDQEQRDVDKALTARAPRRTPTETQRRKELFSPAVEEALQKLERGPRLLLVLQGMDASGKGGMVKSVVGAMDPLGVDVAAFGKPTREEAREHYLQRIIRRLPQPGHVGVFDRSHYEDVLVPTVQGSLSEQKLADRVESLQIFERELVRRGFVIIKVMLHISPEEQLERLLSRLDREEKHWKFDPSDVDAREEFGTYQTIYNGLLEATDADYAPWHVIGADRKWYSRLAVQELLIAALADLNLHWPAASYDVDQARKRLKEA</sequence>